<feature type="chain" id="PRO_5020531507" evidence="1">
    <location>
        <begin position="23"/>
        <end position="393"/>
    </location>
</feature>
<dbReference type="Gene3D" id="2.120.10.30">
    <property type="entry name" value="TolB, C-terminal domain"/>
    <property type="match status" value="1"/>
</dbReference>
<dbReference type="Proteomes" id="UP000298616">
    <property type="component" value="Chromosome"/>
</dbReference>
<dbReference type="KEGG" id="fpf:DCC35_08865"/>
<proteinExistence type="predicted"/>
<accession>A0A4D7JIM7</accession>
<dbReference type="InterPro" id="IPR012938">
    <property type="entry name" value="Glc/Sorbosone_DH"/>
</dbReference>
<evidence type="ECO:0000313" key="3">
    <source>
        <dbReference type="EMBL" id="QCK14843.1"/>
    </source>
</evidence>
<organism evidence="3 4">
    <name type="scientific">Mangrovivirga cuniculi</name>
    <dbReference type="NCBI Taxonomy" id="2715131"/>
    <lineage>
        <taxon>Bacteria</taxon>
        <taxon>Pseudomonadati</taxon>
        <taxon>Bacteroidota</taxon>
        <taxon>Cytophagia</taxon>
        <taxon>Cytophagales</taxon>
        <taxon>Mangrovivirgaceae</taxon>
        <taxon>Mangrovivirga</taxon>
    </lineage>
</organism>
<protein>
    <submittedName>
        <fullName evidence="3">Sorbosone dehydrogenase</fullName>
    </submittedName>
</protein>
<evidence type="ECO:0000256" key="1">
    <source>
        <dbReference type="SAM" id="SignalP"/>
    </source>
</evidence>
<dbReference type="RefSeq" id="WP_137090430.1">
    <property type="nucleotide sequence ID" value="NZ_CP028923.1"/>
</dbReference>
<dbReference type="PANTHER" id="PTHR33546">
    <property type="entry name" value="LARGE, MULTIFUNCTIONAL SECRETED PROTEIN-RELATED"/>
    <property type="match status" value="1"/>
</dbReference>
<dbReference type="SUPFAM" id="SSF50952">
    <property type="entry name" value="Soluble quinoprotein glucose dehydrogenase"/>
    <property type="match status" value="1"/>
</dbReference>
<dbReference type="EMBL" id="CP028923">
    <property type="protein sequence ID" value="QCK14843.1"/>
    <property type="molecule type" value="Genomic_DNA"/>
</dbReference>
<dbReference type="AlphaFoldDB" id="A0A4D7JIM7"/>
<feature type="signal peptide" evidence="1">
    <location>
        <begin position="1"/>
        <end position="22"/>
    </location>
</feature>
<name>A0A4D7JIM7_9BACT</name>
<dbReference type="OrthoDB" id="9811395at2"/>
<dbReference type="InterPro" id="IPR011042">
    <property type="entry name" value="6-blade_b-propeller_TolB-like"/>
</dbReference>
<evidence type="ECO:0000313" key="4">
    <source>
        <dbReference type="Proteomes" id="UP000298616"/>
    </source>
</evidence>
<dbReference type="PROSITE" id="PS51257">
    <property type="entry name" value="PROKAR_LIPOPROTEIN"/>
    <property type="match status" value="1"/>
</dbReference>
<feature type="domain" description="Glucose/Sorbosone dehydrogenase" evidence="2">
    <location>
        <begin position="151"/>
        <end position="318"/>
    </location>
</feature>
<sequence>MKIKLFNNLFIAVLLVSGFSCSNDEDSDTIKGTVEATVNAPEEWSDEDGLKLDELNLPEGFEISVYARVENARSMDMAEGILFVGSRSAEKVYAVEDKDNDGYGETVHVIDEELLQPNGVAFRKGDLYVAEINRILKYPDILNNLESPPEPEVVYDEYPEKADHGWKYIAFGPDDKLYVPVGAPCNICKSEDEIFATITRMNPDGTDMEIFAEGVRNTVGFTWHPDTKEMYFTDNGRDHLGDNFPPCELNYAPEKGMHFGYPYCHGGDIADPEFGEKRPCSDFVRPAQNLGPHVAPLGLTIYSGENFPDEYKGKALIAEHGSWNRSKKIGYRITMVDLKNGEGTSYKPFIDGWLNEEEQTVWGRPVDVIELENGSLMISDDYSGTVYTINYGK</sequence>
<dbReference type="InterPro" id="IPR011041">
    <property type="entry name" value="Quinoprot_gluc/sorb_DH_b-prop"/>
</dbReference>
<dbReference type="Pfam" id="PF07995">
    <property type="entry name" value="GSDH"/>
    <property type="match status" value="1"/>
</dbReference>
<gene>
    <name evidence="3" type="ORF">DCC35_08865</name>
</gene>
<reference evidence="3 4" key="1">
    <citation type="submission" date="2018-04" db="EMBL/GenBank/DDBJ databases">
        <title>Complete genome uncultured novel isolate.</title>
        <authorList>
            <person name="Merlino G."/>
        </authorList>
    </citation>
    <scope>NUCLEOTIDE SEQUENCE [LARGE SCALE GENOMIC DNA]</scope>
    <source>
        <strain evidence="4">R1DC9</strain>
    </source>
</reference>
<dbReference type="PANTHER" id="PTHR33546:SF1">
    <property type="entry name" value="LARGE, MULTIFUNCTIONAL SECRETED PROTEIN"/>
    <property type="match status" value="1"/>
</dbReference>
<keyword evidence="1" id="KW-0732">Signal</keyword>
<keyword evidence="4" id="KW-1185">Reference proteome</keyword>
<evidence type="ECO:0000259" key="2">
    <source>
        <dbReference type="Pfam" id="PF07995"/>
    </source>
</evidence>